<dbReference type="InterPro" id="IPR041698">
    <property type="entry name" value="Methyltransf_25"/>
</dbReference>
<dbReference type="InterPro" id="IPR029063">
    <property type="entry name" value="SAM-dependent_MTases_sf"/>
</dbReference>
<name>A0A918ZH19_9ACTN</name>
<dbReference type="SUPFAM" id="SSF53335">
    <property type="entry name" value="S-adenosyl-L-methionine-dependent methyltransferases"/>
    <property type="match status" value="1"/>
</dbReference>
<dbReference type="CDD" id="cd02440">
    <property type="entry name" value="AdoMet_MTases"/>
    <property type="match status" value="1"/>
</dbReference>
<organism evidence="2 3">
    <name type="scientific">Streptomyces capitiformicae</name>
    <dbReference type="NCBI Taxonomy" id="2014920"/>
    <lineage>
        <taxon>Bacteria</taxon>
        <taxon>Bacillati</taxon>
        <taxon>Actinomycetota</taxon>
        <taxon>Actinomycetes</taxon>
        <taxon>Kitasatosporales</taxon>
        <taxon>Streptomycetaceae</taxon>
        <taxon>Streptomyces</taxon>
    </lineage>
</organism>
<dbReference type="Pfam" id="PF13649">
    <property type="entry name" value="Methyltransf_25"/>
    <property type="match status" value="1"/>
</dbReference>
<comment type="caution">
    <text evidence="2">The sequence shown here is derived from an EMBL/GenBank/DDBJ whole genome shotgun (WGS) entry which is preliminary data.</text>
</comment>
<dbReference type="AlphaFoldDB" id="A0A918ZH19"/>
<dbReference type="GO" id="GO:0008168">
    <property type="term" value="F:methyltransferase activity"/>
    <property type="evidence" value="ECO:0007669"/>
    <property type="project" value="UniProtKB-ARBA"/>
</dbReference>
<dbReference type="EMBL" id="BNAT01000036">
    <property type="protein sequence ID" value="GHE51231.1"/>
    <property type="molecule type" value="Genomic_DNA"/>
</dbReference>
<feature type="domain" description="Methyltransferase" evidence="1">
    <location>
        <begin position="43"/>
        <end position="134"/>
    </location>
</feature>
<accession>A0A918ZH19</accession>
<reference evidence="2" key="2">
    <citation type="submission" date="2020-09" db="EMBL/GenBank/DDBJ databases">
        <authorList>
            <person name="Sun Q."/>
            <person name="Zhou Y."/>
        </authorList>
    </citation>
    <scope>NUCLEOTIDE SEQUENCE</scope>
    <source>
        <strain evidence="2">CGMCC 4.7403</strain>
    </source>
</reference>
<proteinExistence type="predicted"/>
<reference evidence="2" key="1">
    <citation type="journal article" date="2014" name="Int. J. Syst. Evol. Microbiol.">
        <title>Complete genome sequence of Corynebacterium casei LMG S-19264T (=DSM 44701T), isolated from a smear-ripened cheese.</title>
        <authorList>
            <consortium name="US DOE Joint Genome Institute (JGI-PGF)"/>
            <person name="Walter F."/>
            <person name="Albersmeier A."/>
            <person name="Kalinowski J."/>
            <person name="Ruckert C."/>
        </authorList>
    </citation>
    <scope>NUCLEOTIDE SEQUENCE</scope>
    <source>
        <strain evidence="2">CGMCC 4.7403</strain>
    </source>
</reference>
<sequence length="259" mass="28666">MTYDSDTYGDRTADEYDALYSDFVPPAAQIRLLADLAGTTPAVEIGSGTGRVTLPLAEHVPVLAVDASEEMTRQLAKKTGTLPITPITADAAHYLAGRRVDLVFACFNTFFLLASETTQRAFLRNAARMLNGNGTLLIETFVPRPGQRLPDGPHPGVFPKGRSVVALKRRTVDTVVVFAAENHDAEQEFHYSEIVLRDGEPVRVLPGQMRYWRPEQIDALAGEAGLLLRERWEDWERTPYDAATSGRHISLYRLAGQDL</sequence>
<gene>
    <name evidence="2" type="ORF">GCM10017771_73380</name>
</gene>
<keyword evidence="3" id="KW-1185">Reference proteome</keyword>
<dbReference type="RefSeq" id="WP_189786741.1">
    <property type="nucleotide sequence ID" value="NZ_BNAT01000036.1"/>
</dbReference>
<evidence type="ECO:0000313" key="3">
    <source>
        <dbReference type="Proteomes" id="UP000603227"/>
    </source>
</evidence>
<evidence type="ECO:0000259" key="1">
    <source>
        <dbReference type="Pfam" id="PF13649"/>
    </source>
</evidence>
<dbReference type="Gene3D" id="3.40.50.150">
    <property type="entry name" value="Vaccinia Virus protein VP39"/>
    <property type="match status" value="1"/>
</dbReference>
<dbReference type="Proteomes" id="UP000603227">
    <property type="component" value="Unassembled WGS sequence"/>
</dbReference>
<protein>
    <recommendedName>
        <fullName evidence="1">Methyltransferase domain-containing protein</fullName>
    </recommendedName>
</protein>
<evidence type="ECO:0000313" key="2">
    <source>
        <dbReference type="EMBL" id="GHE51231.1"/>
    </source>
</evidence>